<reference evidence="1 2" key="1">
    <citation type="submission" date="2018-06" db="EMBL/GenBank/DDBJ databases">
        <authorList>
            <consortium name="Pathogen Informatics"/>
            <person name="Doyle S."/>
        </authorList>
    </citation>
    <scope>NUCLEOTIDE SEQUENCE [LARGE SCALE GENOMIC DNA]</scope>
    <source>
        <strain evidence="1 2">NCTC8622</strain>
    </source>
</reference>
<dbReference type="AlphaFoldDB" id="A0A376U5S7"/>
<dbReference type="Proteomes" id="UP000254079">
    <property type="component" value="Unassembled WGS sequence"/>
</dbReference>
<accession>A0A376U5S7</accession>
<name>A0A376U5S7_ECOLX</name>
<proteinExistence type="predicted"/>
<evidence type="ECO:0000313" key="2">
    <source>
        <dbReference type="Proteomes" id="UP000254079"/>
    </source>
</evidence>
<organism evidence="1 2">
    <name type="scientific">Escherichia coli</name>
    <dbReference type="NCBI Taxonomy" id="562"/>
    <lineage>
        <taxon>Bacteria</taxon>
        <taxon>Pseudomonadati</taxon>
        <taxon>Pseudomonadota</taxon>
        <taxon>Gammaproteobacteria</taxon>
        <taxon>Enterobacterales</taxon>
        <taxon>Enterobacteriaceae</taxon>
        <taxon>Escherichia</taxon>
    </lineage>
</organism>
<protein>
    <submittedName>
        <fullName evidence="1">Uncharacterized protein</fullName>
    </submittedName>
</protein>
<dbReference type="EMBL" id="UGCP01000002">
    <property type="protein sequence ID" value="STI84632.1"/>
    <property type="molecule type" value="Genomic_DNA"/>
</dbReference>
<sequence>MRVAVVNFQRSGHNAFLPQWDHQHGMNLWCAVGFIIVFNDDFSVIHRLTGSRANEVIAILIVMFTHANIGQHMIGIGNRHRIRRECHRE</sequence>
<gene>
    <name evidence="1" type="ORF">NCTC8622_03702</name>
</gene>
<evidence type="ECO:0000313" key="1">
    <source>
        <dbReference type="EMBL" id="STI84632.1"/>
    </source>
</evidence>